<feature type="non-terminal residue" evidence="1">
    <location>
        <position position="81"/>
    </location>
</feature>
<accession>A0A392NDH5</accession>
<gene>
    <name evidence="1" type="ORF">A2U01_0018378</name>
</gene>
<name>A0A392NDH5_9FABA</name>
<dbReference type="EMBL" id="LXQA010034822">
    <property type="protein sequence ID" value="MCH97383.1"/>
    <property type="molecule type" value="Genomic_DNA"/>
</dbReference>
<sequence>MNSRLQRQSWRQFSMERIESGLVIDNNQRPRFPGKIEASANVMQGISFLDQFWMIADFSLRYKSTDSYIPSQNIPPAMLPF</sequence>
<proteinExistence type="predicted"/>
<protein>
    <submittedName>
        <fullName evidence="1">Uncharacterized protein</fullName>
    </submittedName>
</protein>
<organism evidence="1 2">
    <name type="scientific">Trifolium medium</name>
    <dbReference type="NCBI Taxonomy" id="97028"/>
    <lineage>
        <taxon>Eukaryota</taxon>
        <taxon>Viridiplantae</taxon>
        <taxon>Streptophyta</taxon>
        <taxon>Embryophyta</taxon>
        <taxon>Tracheophyta</taxon>
        <taxon>Spermatophyta</taxon>
        <taxon>Magnoliopsida</taxon>
        <taxon>eudicotyledons</taxon>
        <taxon>Gunneridae</taxon>
        <taxon>Pentapetalae</taxon>
        <taxon>rosids</taxon>
        <taxon>fabids</taxon>
        <taxon>Fabales</taxon>
        <taxon>Fabaceae</taxon>
        <taxon>Papilionoideae</taxon>
        <taxon>50 kb inversion clade</taxon>
        <taxon>NPAAA clade</taxon>
        <taxon>Hologalegina</taxon>
        <taxon>IRL clade</taxon>
        <taxon>Trifolieae</taxon>
        <taxon>Trifolium</taxon>
    </lineage>
</organism>
<reference evidence="1 2" key="1">
    <citation type="journal article" date="2018" name="Front. Plant Sci.">
        <title>Red Clover (Trifolium pratense) and Zigzag Clover (T. medium) - A Picture of Genomic Similarities and Differences.</title>
        <authorList>
            <person name="Dluhosova J."/>
            <person name="Istvanek J."/>
            <person name="Nedelnik J."/>
            <person name="Repkova J."/>
        </authorList>
    </citation>
    <scope>NUCLEOTIDE SEQUENCE [LARGE SCALE GENOMIC DNA]</scope>
    <source>
        <strain evidence="2">cv. 10/8</strain>
        <tissue evidence="1">Leaf</tissue>
    </source>
</reference>
<evidence type="ECO:0000313" key="1">
    <source>
        <dbReference type="EMBL" id="MCH97383.1"/>
    </source>
</evidence>
<comment type="caution">
    <text evidence="1">The sequence shown here is derived from an EMBL/GenBank/DDBJ whole genome shotgun (WGS) entry which is preliminary data.</text>
</comment>
<dbReference type="Proteomes" id="UP000265520">
    <property type="component" value="Unassembled WGS sequence"/>
</dbReference>
<dbReference type="AlphaFoldDB" id="A0A392NDH5"/>
<evidence type="ECO:0000313" key="2">
    <source>
        <dbReference type="Proteomes" id="UP000265520"/>
    </source>
</evidence>
<keyword evidence="2" id="KW-1185">Reference proteome</keyword>